<keyword evidence="1" id="KW-0812">Transmembrane</keyword>
<evidence type="ECO:0000313" key="3">
    <source>
        <dbReference type="Proteomes" id="UP000284824"/>
    </source>
</evidence>
<dbReference type="RefSeq" id="WP_127939321.1">
    <property type="nucleotide sequence ID" value="NZ_SAUN01000001.1"/>
</dbReference>
<sequence length="183" mass="19524">MRFEEHLLMDLKAEITARAERRHRIARRLYAGGAVAALAAAAAFAVPSLTGTESPAYAVSKNADGTVRVEINEFEDADQLEQDLAKQGVRADISYLPAGKDCKPPRGKTTGQVALGPDSNAAARMRDGGLDIDPRRIGEDQTLVMAFAGTSQETAETKKQKTLWSLTASLITGRVGPCVVVDA</sequence>
<proteinExistence type="predicted"/>
<keyword evidence="1" id="KW-0472">Membrane</keyword>
<dbReference type="EMBL" id="SAUN01000001">
    <property type="protein sequence ID" value="RVX46836.1"/>
    <property type="molecule type" value="Genomic_DNA"/>
</dbReference>
<reference evidence="2 3" key="1">
    <citation type="submission" date="2019-01" db="EMBL/GenBank/DDBJ databases">
        <title>Sequencing the genomes of 1000 actinobacteria strains.</title>
        <authorList>
            <person name="Klenk H.-P."/>
        </authorList>
    </citation>
    <scope>NUCLEOTIDE SEQUENCE [LARGE SCALE GENOMIC DNA]</scope>
    <source>
        <strain evidence="2 3">DSM 43925</strain>
    </source>
</reference>
<comment type="caution">
    <text evidence="2">The sequence shown here is derived from an EMBL/GenBank/DDBJ whole genome shotgun (WGS) entry which is preliminary data.</text>
</comment>
<keyword evidence="3" id="KW-1185">Reference proteome</keyword>
<keyword evidence="1" id="KW-1133">Transmembrane helix</keyword>
<feature type="transmembrane region" description="Helical" evidence="1">
    <location>
        <begin position="29"/>
        <end position="49"/>
    </location>
</feature>
<protein>
    <submittedName>
        <fullName evidence="2">Uncharacterized protein</fullName>
    </submittedName>
</protein>
<name>A0A438MMI5_9ACTN</name>
<accession>A0A438MMI5</accession>
<dbReference type="Proteomes" id="UP000284824">
    <property type="component" value="Unassembled WGS sequence"/>
</dbReference>
<organism evidence="2 3">
    <name type="scientific">Nonomuraea polychroma</name>
    <dbReference type="NCBI Taxonomy" id="46176"/>
    <lineage>
        <taxon>Bacteria</taxon>
        <taxon>Bacillati</taxon>
        <taxon>Actinomycetota</taxon>
        <taxon>Actinomycetes</taxon>
        <taxon>Streptosporangiales</taxon>
        <taxon>Streptosporangiaceae</taxon>
        <taxon>Nonomuraea</taxon>
    </lineage>
</organism>
<evidence type="ECO:0000313" key="2">
    <source>
        <dbReference type="EMBL" id="RVX46836.1"/>
    </source>
</evidence>
<gene>
    <name evidence="2" type="ORF">EDD27_9744</name>
</gene>
<dbReference type="OrthoDB" id="3699588at2"/>
<evidence type="ECO:0000256" key="1">
    <source>
        <dbReference type="SAM" id="Phobius"/>
    </source>
</evidence>
<dbReference type="AlphaFoldDB" id="A0A438MMI5"/>